<evidence type="ECO:0000313" key="1">
    <source>
        <dbReference type="EMBL" id="QBF84858.1"/>
    </source>
</evidence>
<name>A0A411PN09_9GAMM</name>
<sequence>MTFCAQVNAESFNLEYLAPQSSADKQAQQALQSANGLGAISDFINQTFEFDQPINLVVGTEDGPYYDSSDATIAFPYWFYTEVKQRFTKANYGQTGVSVADASLDAMVHTTFHELAHAVIDIHQLPVVGKEEDAADGLASVLMIEFFENGADMAISAADLFDLESENRKVLEDADFWDEHSLNEQRYFSTLCHVYGSNPDAYQDMIKQQIFTAERGELCIEEYQVLAGSWYELLSPMMKQTDE</sequence>
<dbReference type="InterPro" id="IPR025644">
    <property type="entry name" value="DUF4344"/>
</dbReference>
<proteinExistence type="predicted"/>
<dbReference type="AlphaFoldDB" id="A0A411PN09"/>
<dbReference type="EMBL" id="CP036200">
    <property type="protein sequence ID" value="QBF84858.1"/>
    <property type="molecule type" value="Genomic_DNA"/>
</dbReference>
<keyword evidence="2" id="KW-1185">Reference proteome</keyword>
<accession>A0A411PN09</accession>
<protein>
    <submittedName>
        <fullName evidence="1">Uncharacterized protein</fullName>
    </submittedName>
</protein>
<dbReference type="Pfam" id="PF14247">
    <property type="entry name" value="DUF4344"/>
    <property type="match status" value="1"/>
</dbReference>
<organism evidence="1 2">
    <name type="scientific">Shewanella maritima</name>
    <dbReference type="NCBI Taxonomy" id="2520507"/>
    <lineage>
        <taxon>Bacteria</taxon>
        <taxon>Pseudomonadati</taxon>
        <taxon>Pseudomonadota</taxon>
        <taxon>Gammaproteobacteria</taxon>
        <taxon>Alteromonadales</taxon>
        <taxon>Shewanellaceae</taxon>
        <taxon>Shewanella</taxon>
    </lineage>
</organism>
<gene>
    <name evidence="1" type="ORF">EXU30_09415</name>
</gene>
<reference evidence="1 2" key="1">
    <citation type="submission" date="2019-02" db="EMBL/GenBank/DDBJ databases">
        <title>Shewanella sp. D4-2 isolated from Dokdo Island.</title>
        <authorList>
            <person name="Baek K."/>
        </authorList>
    </citation>
    <scope>NUCLEOTIDE SEQUENCE [LARGE SCALE GENOMIC DNA]</scope>
    <source>
        <strain evidence="1 2">D4-2</strain>
    </source>
</reference>
<dbReference type="Proteomes" id="UP000291106">
    <property type="component" value="Chromosome"/>
</dbReference>
<dbReference type="OrthoDB" id="935695at2"/>
<dbReference type="KEGG" id="smai:EXU30_09415"/>
<evidence type="ECO:0000313" key="2">
    <source>
        <dbReference type="Proteomes" id="UP000291106"/>
    </source>
</evidence>